<feature type="domain" description="FYVE-type" evidence="11">
    <location>
        <begin position="696"/>
        <end position="755"/>
    </location>
</feature>
<dbReference type="InterPro" id="IPR011011">
    <property type="entry name" value="Znf_FYVE_PHD"/>
</dbReference>
<feature type="compositionally biased region" description="Polar residues" evidence="10">
    <location>
        <begin position="292"/>
        <end position="310"/>
    </location>
</feature>
<dbReference type="SUPFAM" id="SSF57903">
    <property type="entry name" value="FYVE/PHD zinc finger"/>
    <property type="match status" value="1"/>
</dbReference>
<evidence type="ECO:0000256" key="2">
    <source>
        <dbReference type="ARBA" id="ARBA00022553"/>
    </source>
</evidence>
<gene>
    <name evidence="12" type="primary">ZFYVE9</name>
</gene>
<dbReference type="FunFam" id="3.30.40.10:FF:000084">
    <property type="entry name" value="Zinc finger, FYVE domain-containing 9b"/>
    <property type="match status" value="1"/>
</dbReference>
<accession>A0A8D1J6B7</accession>
<feature type="compositionally biased region" description="Basic and acidic residues" evidence="10">
    <location>
        <begin position="316"/>
        <end position="328"/>
    </location>
</feature>
<dbReference type="Pfam" id="PF01363">
    <property type="entry name" value="FYVE"/>
    <property type="match status" value="1"/>
</dbReference>
<dbReference type="RefSeq" id="XP_020952307.1">
    <property type="nucleotide sequence ID" value="XM_021096648.1"/>
</dbReference>
<feature type="region of interest" description="Disordered" evidence="10">
    <location>
        <begin position="270"/>
        <end position="343"/>
    </location>
</feature>
<keyword evidence="7 8" id="KW-0472">Membrane</keyword>
<evidence type="ECO:0000313" key="13">
    <source>
        <dbReference type="Proteomes" id="UP000694728"/>
    </source>
</evidence>
<evidence type="ECO:0000259" key="11">
    <source>
        <dbReference type="PROSITE" id="PS50178"/>
    </source>
</evidence>
<dbReference type="Proteomes" id="UP000694728">
    <property type="component" value="Unplaced"/>
</dbReference>
<keyword evidence="3 8" id="KW-0479">Metal-binding</keyword>
<dbReference type="SMART" id="SM01421">
    <property type="entry name" value="DUF3480"/>
    <property type="match status" value="1"/>
</dbReference>
<reference evidence="12" key="1">
    <citation type="submission" date="2025-05" db="UniProtKB">
        <authorList>
            <consortium name="Ensembl"/>
        </authorList>
    </citation>
    <scope>IDENTIFICATION</scope>
</reference>
<dbReference type="GO" id="GO:0008270">
    <property type="term" value="F:zinc ion binding"/>
    <property type="evidence" value="ECO:0007669"/>
    <property type="project" value="UniProtKB-KW"/>
</dbReference>
<keyword evidence="1 8" id="KW-0963">Cytoplasm</keyword>
<evidence type="ECO:0000256" key="8">
    <source>
        <dbReference type="PIRNR" id="PIRNR037289"/>
    </source>
</evidence>
<dbReference type="Pfam" id="PF11979">
    <property type="entry name" value="SARA_C"/>
    <property type="match status" value="1"/>
</dbReference>
<dbReference type="InterPro" id="IPR000306">
    <property type="entry name" value="Znf_FYVE"/>
</dbReference>
<dbReference type="GO" id="GO:0005545">
    <property type="term" value="F:1-phosphatidylinositol binding"/>
    <property type="evidence" value="ECO:0007669"/>
    <property type="project" value="UniProtKB-ARBA"/>
</dbReference>
<evidence type="ECO:0000256" key="9">
    <source>
        <dbReference type="PROSITE-ProRule" id="PRU00091"/>
    </source>
</evidence>
<dbReference type="GO" id="GO:0005829">
    <property type="term" value="C:cytosol"/>
    <property type="evidence" value="ECO:0007669"/>
    <property type="project" value="UniProtKB-UniRule"/>
</dbReference>
<dbReference type="Gene3D" id="3.30.40.10">
    <property type="entry name" value="Zinc/RING finger domain, C3HC4 (zinc finger)"/>
    <property type="match status" value="1"/>
</dbReference>
<dbReference type="FunFam" id="3.30.1360.220:FF:000001">
    <property type="entry name" value="Zinc finger, FYVE domain-containing 9a"/>
    <property type="match status" value="1"/>
</dbReference>
<dbReference type="CTD" id="9372"/>
<sequence length="1363" mass="149522">MENYFQAEAYNLDKVLDEFEQNEDETVSPILLDTKWNKILDPSSHRLSFNPALASVNEPTVSESQPQLKIFSLAHSAPLNTKGEDHCANGQDCSLNPEISTMWIDENAVAEDQLIKRNCTQDDQCSTVEVGEKKCGNLACLPDEKNVLVVAVMHNCDKRTLQSDLQDCNNYNSQSLMDAFNSSLDNENRQTDQFSFSINGSSEKGMNSEKQVDPLSRPNAEGDSVKYMCTTSSDNLASVCSPAQLQDDENTDREPSMSLITSLTLDSVISSQGTDEGPAIKQADSTPDEVLTGQTSSPRTDLGSPNSFSHLSEGILTEKEPAEERTTEESIQSGLPLLLKADVPNGSGRADNCEQFSDSLVPRDIGADENEGCKHEEILGTSELLNMTEHFSESQEMTNWKLTEPNKMNDSQVNMENEKFLQISHPEDSHDDSGGECDRLAEASLDLKGNCMNESEGCDFSTVMDTPAANSLSSCDSYGMQSPVVCFVPKTLPSKEDSVTEEKEIEESKSECYSNIYEQRGNETTEGSGLLLNSSGDLMKKNYLHNFCSQVPSVLGQSSPKIVANLQSISVPFGGARPKQPSNLKLQIPKPLSDHLQNDLPVNSGNNIKNKNDVLGKAKLGENSATNICNASLGNISIADTNGEHLESYESGISSRPCLALAPESPDNDLRAGQFGISARKPFTTLGEVAPVWVPDSQAPNCMKCEARFTFTKRRHHCRACGKVFCASCCSLKCKLLYMDRKEARVCVICHSVLMNVAQPREQRRVWFADGILPNGEVADAAKLTMNGTSSAGTLAVSHDPVKPVTTSPLPAEADISLFSGSITQVGSPVGSAMNLIPEDGLPPILISTGVKGDYAVEEKPSQISVMQQLEDGGPDPLVFVLNANLLSMVKIVNYVNRKCWCFTTKGMHAVGQSEIVILLQCLPDEKCLPKDIFNHFVQLYRDALAGNVVGNLGHSFFSQSFLGSKEHGGFLYVTSTYQSLQDLVLPTPPYLFGILIQKWETPWAKVFPIRLMLRLGAEYRLYPCPLFSVRFRKPLFGETGHTIMNLLADFRNYQYTLPVVQGLVVDMEVRKTSIKIPSNRYNEMMKAMNKSNEHVLAGGACFNEKADSHLVCVQNDDGNYQTQAISIHNQPRKVTGASFFVFSGALKSSSGYLAKSSIVEDGVMVQITAENMDALRQALREMKDFTITCGKADAEDPQEHILIQWVDDDKDVNKGVVSPIDGKSMESITSVKIFHGSEYKANGKVIRWTEVFFLENDEQHSCLSDPADHSRLTEHVAKAFCLALCPHLKLLKEDGMTKLGLRVTLDSDQVGYQAGSNGQPLPSQYMNDLDSALVPVIHGGACQLSEGPIVMELIFYILENIA</sequence>
<evidence type="ECO:0000256" key="10">
    <source>
        <dbReference type="SAM" id="MobiDB-lite"/>
    </source>
</evidence>
<name>A0A8D1J6B7_PIG</name>
<dbReference type="CDD" id="cd15729">
    <property type="entry name" value="FYVE_endofin"/>
    <property type="match status" value="1"/>
</dbReference>
<evidence type="ECO:0000256" key="1">
    <source>
        <dbReference type="ARBA" id="ARBA00022490"/>
    </source>
</evidence>
<keyword evidence="2" id="KW-0597">Phosphoprotein</keyword>
<dbReference type="InterPro" id="IPR035438">
    <property type="entry name" value="SARA/endofin"/>
</dbReference>
<dbReference type="GeneID" id="100517164"/>
<protein>
    <recommendedName>
        <fullName evidence="8">Zinc finger FYVE domain-containing protein</fullName>
    </recommendedName>
</protein>
<dbReference type="InterPro" id="IPR013083">
    <property type="entry name" value="Znf_RING/FYVE/PHD"/>
</dbReference>
<keyword evidence="6" id="KW-0862">Zinc</keyword>
<feature type="compositionally biased region" description="Polar residues" evidence="10">
    <location>
        <begin position="195"/>
        <end position="205"/>
    </location>
</feature>
<dbReference type="Ensembl" id="ENSSSCT00045057238.1">
    <property type="protein sequence ID" value="ENSSSCP00045040008.1"/>
    <property type="gene ID" value="ENSSSCG00045033277.1"/>
</dbReference>
<dbReference type="Ensembl" id="ENSSSCT00055059385.1">
    <property type="protein sequence ID" value="ENSSSCP00055047566.1"/>
    <property type="gene ID" value="ENSSSCG00055029866.1"/>
</dbReference>
<dbReference type="GO" id="GO:0031901">
    <property type="term" value="C:early endosome membrane"/>
    <property type="evidence" value="ECO:0007669"/>
    <property type="project" value="UniProtKB-SubCell"/>
</dbReference>
<organism evidence="12 13">
    <name type="scientific">Sus scrofa</name>
    <name type="common">Pig</name>
    <dbReference type="NCBI Taxonomy" id="9823"/>
    <lineage>
        <taxon>Eukaryota</taxon>
        <taxon>Metazoa</taxon>
        <taxon>Chordata</taxon>
        <taxon>Craniata</taxon>
        <taxon>Vertebrata</taxon>
        <taxon>Euteleostomi</taxon>
        <taxon>Mammalia</taxon>
        <taxon>Eutheria</taxon>
        <taxon>Laurasiatheria</taxon>
        <taxon>Artiodactyla</taxon>
        <taxon>Suina</taxon>
        <taxon>Suidae</taxon>
        <taxon>Sus</taxon>
    </lineage>
</organism>
<dbReference type="Gene3D" id="3.30.1360.220">
    <property type="entry name" value="Domain of unknown function (DUF3480), N-terminal subdomain"/>
    <property type="match status" value="1"/>
</dbReference>
<keyword evidence="4 8" id="KW-0967">Endosome</keyword>
<evidence type="ECO:0000256" key="3">
    <source>
        <dbReference type="ARBA" id="ARBA00022723"/>
    </source>
</evidence>
<dbReference type="PANTHER" id="PTHR46319">
    <property type="entry name" value="ZINC FINGER FYVE DOMAIN-CONTAINING PROTEIN"/>
    <property type="match status" value="1"/>
</dbReference>
<evidence type="ECO:0000256" key="6">
    <source>
        <dbReference type="ARBA" id="ARBA00022833"/>
    </source>
</evidence>
<evidence type="ECO:0000256" key="5">
    <source>
        <dbReference type="ARBA" id="ARBA00022771"/>
    </source>
</evidence>
<evidence type="ECO:0000313" key="12">
    <source>
        <dbReference type="Ensembl" id="ENSSSCP00045040008.1"/>
    </source>
</evidence>
<comment type="subcellular location">
    <subcellularLocation>
        <location evidence="8">Cytoplasm</location>
    </subcellularLocation>
    <subcellularLocation>
        <location evidence="8">Early endosome membrane</location>
    </subcellularLocation>
</comment>
<dbReference type="InterPro" id="IPR022557">
    <property type="entry name" value="SARA-like_C"/>
</dbReference>
<dbReference type="Proteomes" id="UP000694724">
    <property type="component" value="Unplaced"/>
</dbReference>
<evidence type="ECO:0000256" key="4">
    <source>
        <dbReference type="ARBA" id="ARBA00022753"/>
    </source>
</evidence>
<dbReference type="SMART" id="SM00064">
    <property type="entry name" value="FYVE"/>
    <property type="match status" value="1"/>
</dbReference>
<evidence type="ECO:0000256" key="7">
    <source>
        <dbReference type="ARBA" id="ARBA00023136"/>
    </source>
</evidence>
<proteinExistence type="predicted"/>
<dbReference type="PIRSF" id="PIRSF037289">
    <property type="entry name" value="SARA/endofin"/>
    <property type="match status" value="1"/>
</dbReference>
<dbReference type="FunFam" id="3.30.500.40:FF:000001">
    <property type="entry name" value="Zinc finger, FYVE domain-containing 9a"/>
    <property type="match status" value="1"/>
</dbReference>
<dbReference type="InterPro" id="IPR017455">
    <property type="entry name" value="Znf_FYVE-rel"/>
</dbReference>
<keyword evidence="5 9" id="KW-0863">Zinc-finger</keyword>
<dbReference type="PANTHER" id="PTHR46319:SF2">
    <property type="entry name" value="ZINC FINGER FYVE DOMAIN-CONTAINING PROTEIN 9"/>
    <property type="match status" value="1"/>
</dbReference>
<dbReference type="PROSITE" id="PS50178">
    <property type="entry name" value="ZF_FYVE"/>
    <property type="match status" value="1"/>
</dbReference>
<dbReference type="Gene3D" id="3.30.500.40">
    <property type="match status" value="1"/>
</dbReference>
<feature type="region of interest" description="Disordered" evidence="10">
    <location>
        <begin position="195"/>
        <end position="226"/>
    </location>
</feature>